<dbReference type="EMBL" id="JBBUTF010000017">
    <property type="protein sequence ID" value="MEK8027918.1"/>
    <property type="molecule type" value="Genomic_DNA"/>
</dbReference>
<keyword evidence="1 5" id="KW-0963">Cytoplasm</keyword>
<organism evidence="10 11">
    <name type="scientific">Pseudaquabacterium rugosum</name>
    <dbReference type="NCBI Taxonomy" id="2984194"/>
    <lineage>
        <taxon>Bacteria</taxon>
        <taxon>Pseudomonadati</taxon>
        <taxon>Pseudomonadota</taxon>
        <taxon>Betaproteobacteria</taxon>
        <taxon>Burkholderiales</taxon>
        <taxon>Sphaerotilaceae</taxon>
        <taxon>Pseudaquabacterium</taxon>
    </lineage>
</organism>
<evidence type="ECO:0000313" key="11">
    <source>
        <dbReference type="Proteomes" id="UP001368500"/>
    </source>
</evidence>
<keyword evidence="2 5" id="KW-0540">Nuclease</keyword>
<evidence type="ECO:0000259" key="8">
    <source>
        <dbReference type="Pfam" id="PF02601"/>
    </source>
</evidence>
<evidence type="ECO:0000256" key="6">
    <source>
        <dbReference type="RuleBase" id="RU004355"/>
    </source>
</evidence>
<proteinExistence type="inferred from homology"/>
<evidence type="ECO:0000256" key="1">
    <source>
        <dbReference type="ARBA" id="ARBA00022490"/>
    </source>
</evidence>
<feature type="region of interest" description="Disordered" evidence="7">
    <location>
        <begin position="433"/>
        <end position="456"/>
    </location>
</feature>
<protein>
    <recommendedName>
        <fullName evidence="5">Exodeoxyribonuclease 7 large subunit</fullName>
        <ecNumber evidence="5">3.1.11.6</ecNumber>
    </recommendedName>
    <alternativeName>
        <fullName evidence="5">Exodeoxyribonuclease VII large subunit</fullName>
        <shortName evidence="5">Exonuclease VII large subunit</shortName>
    </alternativeName>
</protein>
<evidence type="ECO:0000259" key="9">
    <source>
        <dbReference type="Pfam" id="PF13742"/>
    </source>
</evidence>
<sequence>MTVRVTGDGPTVSAAPAARAWGVGALMLAVGDALGARFGVVSVRGELSGFTRAASGHCYFTLKDADGQSATLRCAMFRRAAGMLAFRPADGQQVELRGRLAVYEARGELQCIVEHLQPLGAGSLYEMFLRLRAKLEAAGLFDAGRKRPLPVWPRTLGIVTSLGAAALHDVLTAIRRRAPHVRVVVYPSVVQGADAPAQLVRAIVAAVDHGVADALIVCRGGGSLEDLWAFNDELLVRTIAACPLPVVCGVGHETDVTLAELAADVRAPTPTAAAELATPRRDEALLRLSQLAGRLQRALHHRLDGQAQRLDRLALQIGRPTRLLRQQQARLQALQLRLPQAARAVSQTQQSRLEAVARRGQASWQRQWPARGQALAQLQLRLQALDPQRVLARGYAWLADGQGRPVTSARGLEIGQTLQARWHDGQAEVQVRRLPAATPTSTSTSTPLRPEGDADD</sequence>
<feature type="domain" description="OB-fold nucleic acid binding" evidence="9">
    <location>
        <begin position="23"/>
        <end position="116"/>
    </location>
</feature>
<dbReference type="Proteomes" id="UP001368500">
    <property type="component" value="Unassembled WGS sequence"/>
</dbReference>
<name>A0ABU9BEH2_9BURK</name>
<evidence type="ECO:0000256" key="2">
    <source>
        <dbReference type="ARBA" id="ARBA00022722"/>
    </source>
</evidence>
<dbReference type="PANTHER" id="PTHR30008:SF0">
    <property type="entry name" value="EXODEOXYRIBONUCLEASE 7 LARGE SUBUNIT"/>
    <property type="match status" value="1"/>
</dbReference>
<evidence type="ECO:0000256" key="4">
    <source>
        <dbReference type="ARBA" id="ARBA00022839"/>
    </source>
</evidence>
<keyword evidence="4 5" id="KW-0269">Exonuclease</keyword>
<evidence type="ECO:0000256" key="3">
    <source>
        <dbReference type="ARBA" id="ARBA00022801"/>
    </source>
</evidence>
<comment type="similarity">
    <text evidence="5 6">Belongs to the XseA family.</text>
</comment>
<keyword evidence="3 5" id="KW-0378">Hydrolase</keyword>
<comment type="catalytic activity">
    <reaction evidence="5 6">
        <text>Exonucleolytic cleavage in either 5'- to 3'- or 3'- to 5'-direction to yield nucleoside 5'-phosphates.</text>
        <dbReference type="EC" id="3.1.11.6"/>
    </reaction>
</comment>
<reference evidence="10 11" key="1">
    <citation type="submission" date="2024-04" db="EMBL/GenBank/DDBJ databases">
        <title>Novel species of the genus Ideonella isolated from streams.</title>
        <authorList>
            <person name="Lu H."/>
        </authorList>
    </citation>
    <scope>NUCLEOTIDE SEQUENCE [LARGE SCALE GENOMIC DNA]</scope>
    <source>
        <strain evidence="10 11">BYS139W</strain>
    </source>
</reference>
<comment type="caution">
    <text evidence="10">The sequence shown here is derived from an EMBL/GenBank/DDBJ whole genome shotgun (WGS) entry which is preliminary data.</text>
</comment>
<dbReference type="HAMAP" id="MF_00378">
    <property type="entry name" value="Exonuc_7_L"/>
    <property type="match status" value="1"/>
</dbReference>
<comment type="function">
    <text evidence="5">Bidirectionally degrades single-stranded DNA into large acid-insoluble oligonucleotides, which are then degraded further into small acid-soluble oligonucleotides.</text>
</comment>
<feature type="domain" description="Exonuclease VII large subunit C-terminal" evidence="8">
    <location>
        <begin position="140"/>
        <end position="429"/>
    </location>
</feature>
<dbReference type="Pfam" id="PF13742">
    <property type="entry name" value="tRNA_anti_2"/>
    <property type="match status" value="1"/>
</dbReference>
<dbReference type="NCBIfam" id="TIGR00237">
    <property type="entry name" value="xseA"/>
    <property type="match status" value="1"/>
</dbReference>
<gene>
    <name evidence="5 10" type="primary">xseA</name>
    <name evidence="10" type="ORF">AACH11_18310</name>
</gene>
<dbReference type="EC" id="3.1.11.6" evidence="5"/>
<keyword evidence="11" id="KW-1185">Reference proteome</keyword>
<dbReference type="InterPro" id="IPR025824">
    <property type="entry name" value="OB-fold_nuc-bd_dom"/>
</dbReference>
<evidence type="ECO:0000256" key="5">
    <source>
        <dbReference type="HAMAP-Rule" id="MF_00378"/>
    </source>
</evidence>
<dbReference type="GO" id="GO:0008855">
    <property type="term" value="F:exodeoxyribonuclease VII activity"/>
    <property type="evidence" value="ECO:0007669"/>
    <property type="project" value="UniProtKB-EC"/>
</dbReference>
<dbReference type="CDD" id="cd04489">
    <property type="entry name" value="ExoVII_LU_OBF"/>
    <property type="match status" value="1"/>
</dbReference>
<comment type="subcellular location">
    <subcellularLocation>
        <location evidence="5 6">Cytoplasm</location>
    </subcellularLocation>
</comment>
<dbReference type="PANTHER" id="PTHR30008">
    <property type="entry name" value="EXODEOXYRIBONUCLEASE 7 LARGE SUBUNIT"/>
    <property type="match status" value="1"/>
</dbReference>
<dbReference type="InterPro" id="IPR020579">
    <property type="entry name" value="Exonuc_VII_lsu_C"/>
</dbReference>
<dbReference type="InterPro" id="IPR003753">
    <property type="entry name" value="Exonuc_VII_L"/>
</dbReference>
<accession>A0ABU9BEH2</accession>
<comment type="subunit">
    <text evidence="5">Heterooligomer composed of large and small subunits.</text>
</comment>
<dbReference type="Pfam" id="PF02601">
    <property type="entry name" value="Exonuc_VII_L"/>
    <property type="match status" value="1"/>
</dbReference>
<evidence type="ECO:0000313" key="10">
    <source>
        <dbReference type="EMBL" id="MEK8027918.1"/>
    </source>
</evidence>
<evidence type="ECO:0000256" key="7">
    <source>
        <dbReference type="SAM" id="MobiDB-lite"/>
    </source>
</evidence>
<feature type="compositionally biased region" description="Low complexity" evidence="7">
    <location>
        <begin position="435"/>
        <end position="447"/>
    </location>
</feature>
<dbReference type="RefSeq" id="WP_341375696.1">
    <property type="nucleotide sequence ID" value="NZ_JBBUTF010000017.1"/>
</dbReference>